<keyword evidence="3" id="KW-0067">ATP-binding</keyword>
<dbReference type="Pfam" id="PF06048">
    <property type="entry name" value="DUF927"/>
    <property type="match status" value="1"/>
</dbReference>
<feature type="domain" description="DUF927" evidence="2">
    <location>
        <begin position="451"/>
        <end position="714"/>
    </location>
</feature>
<evidence type="ECO:0000259" key="2">
    <source>
        <dbReference type="Pfam" id="PF06048"/>
    </source>
</evidence>
<dbReference type="EMBL" id="BK014928">
    <property type="protein sequence ID" value="DAD83115.1"/>
    <property type="molecule type" value="Genomic_DNA"/>
</dbReference>
<keyword evidence="3" id="KW-0347">Helicase</keyword>
<keyword evidence="3" id="KW-0547">Nucleotide-binding</keyword>
<feature type="region of interest" description="Disordered" evidence="1">
    <location>
        <begin position="355"/>
        <end position="428"/>
    </location>
</feature>
<accession>A0A8S5MMF0</accession>
<feature type="compositionally biased region" description="Acidic residues" evidence="1">
    <location>
        <begin position="388"/>
        <end position="402"/>
    </location>
</feature>
<dbReference type="InterPro" id="IPR009270">
    <property type="entry name" value="DUF927"/>
</dbReference>
<feature type="compositionally biased region" description="Low complexity" evidence="1">
    <location>
        <begin position="366"/>
        <end position="378"/>
    </location>
</feature>
<reference evidence="3" key="1">
    <citation type="journal article" date="2021" name="Proc. Natl. Acad. Sci. U.S.A.">
        <title>A Catalog of Tens of Thousands of Viruses from Human Metagenomes Reveals Hidden Associations with Chronic Diseases.</title>
        <authorList>
            <person name="Tisza M.J."/>
            <person name="Buck C.B."/>
        </authorList>
    </citation>
    <scope>NUCLEOTIDE SEQUENCE</scope>
    <source>
        <strain evidence="3">Ctlpi2</strain>
    </source>
</reference>
<evidence type="ECO:0000256" key="1">
    <source>
        <dbReference type="SAM" id="MobiDB-lite"/>
    </source>
</evidence>
<name>A0A8S5MMF0_9CAUD</name>
<protein>
    <submittedName>
        <fullName evidence="3">Active helicase ring shaped helicase</fullName>
    </submittedName>
</protein>
<keyword evidence="3" id="KW-0378">Hydrolase</keyword>
<feature type="compositionally biased region" description="Pro residues" evidence="1">
    <location>
        <begin position="406"/>
        <end position="415"/>
    </location>
</feature>
<sequence length="1014" mass="112632">MLLRFLSAVLPSTGVYVTAWLQAGKVKQRAVQNLAAVHDYCLRNSNTATDCWFALAAYKQGWHEVPTAEGTRNKLRTHDNARAAKALWLDLDVGDDKPYTTREEALRGLVQFCKATGMPRPWVVGSGAKGVHVYWAFAEEVSPQEWQYAADRLHAACVKHELHADPMRTRDISSIMRAPFTWNCKGVPTQVQIMLEGATTPYADVSALLAGYTPLVKGYSPKAAHYDLSGAPALPATPPADVMRLFQPIKQEYPERDAVDIVAGCRQIREMDSGKEPSWRAALSVLRFATRGVEAARILSKREKWHTEYNLDEKLGWLEANDIKPMSCETFRQYRPEMCEGCPFAGVINSPISVPKRQQAVQTESAAPTAQQDTPPATGDHDRPAAEGEPEAEDTAAAEDGELSSPPAPMPPTPSAIPDTVPEFSTKKSRVNERGCWVKTKTAEGEWVWTHIYDYPVYPVQRIKDTNGAGELQVSYIFRKHRLGGYDDIQIMGETLLGQGLNAYLGSVGFVLHDKEKKLMAAMMIDLLKETEASLNETRLAHNLGWDNTQSSFLLGNKLYKTDGTVVAVTPRGAASDYSNLTVPRGELETWKQIANVYNRPGMEWGQAAVASAFASPLMPIGALEQAALLFLTGDKGAGKSTALALAVSVYGNPSRMMINKDDTYLARIAKLGIMNNIAAAFDEMTDLRPKEASELAYQITQGRGKDRMNSGGEGIMYNTTFWSCLPVMSANDSIINALSQLGDNPTAQMSRVLEIKATDANSLMTKEEFTAAERLVRKLPQNYGTAGDVYIRYVTAHRDEVEELIIKTEQLFLKHSGLNSTYRFWTYMCTRMLVGISIARKLGLVQYDLSKLFLYFVGAVKKAREAVDRYEAKESNLFPAFLAEQLPNRLVVTATNRPQGMPDNADKGEANDLAYVVSKPSSGREISVRMELEQQQVCISTPFLRKWCRRAGYGYADFVDAIKRDFGKVREKVRRDLGAHTAYRSNTRVECLIVKLPREMLDDAKEQMAEADE</sequence>
<dbReference type="GO" id="GO:0004386">
    <property type="term" value="F:helicase activity"/>
    <property type="evidence" value="ECO:0007669"/>
    <property type="project" value="UniProtKB-KW"/>
</dbReference>
<organism evidence="3">
    <name type="scientific">Podoviridae sp. ctlpi2</name>
    <dbReference type="NCBI Taxonomy" id="2826574"/>
    <lineage>
        <taxon>Viruses</taxon>
        <taxon>Duplodnaviria</taxon>
        <taxon>Heunggongvirae</taxon>
        <taxon>Uroviricota</taxon>
        <taxon>Caudoviricetes</taxon>
    </lineage>
</organism>
<evidence type="ECO:0000313" key="3">
    <source>
        <dbReference type="EMBL" id="DAD83115.1"/>
    </source>
</evidence>
<proteinExistence type="predicted"/>